<organism evidence="1 2">
    <name type="scientific">Tilletia horrida</name>
    <dbReference type="NCBI Taxonomy" id="155126"/>
    <lineage>
        <taxon>Eukaryota</taxon>
        <taxon>Fungi</taxon>
        <taxon>Dikarya</taxon>
        <taxon>Basidiomycota</taxon>
        <taxon>Ustilaginomycotina</taxon>
        <taxon>Exobasidiomycetes</taxon>
        <taxon>Tilletiales</taxon>
        <taxon>Tilletiaceae</taxon>
        <taxon>Tilletia</taxon>
    </lineage>
</organism>
<sequence>PHVTIEYKLCAKLATSFTRLQKSSAAHPEAGGTTLQRFQETASHYNRPRKKRWLADELSIQELGLTSEDIWRIAHKHNLKRYRVLLRPFLSPAAIRKRTHWAANNRGTDWRHVVFTDECSIDTSNIRGRPRVTRLSGQAAHPPSVRANL</sequence>
<dbReference type="InterPro" id="IPR036397">
    <property type="entry name" value="RNaseH_sf"/>
</dbReference>
<dbReference type="GO" id="GO:0003676">
    <property type="term" value="F:nucleic acid binding"/>
    <property type="evidence" value="ECO:0007669"/>
    <property type="project" value="InterPro"/>
</dbReference>
<dbReference type="AlphaFoldDB" id="A0AAN6GL00"/>
<evidence type="ECO:0000313" key="1">
    <source>
        <dbReference type="EMBL" id="KAK0542764.1"/>
    </source>
</evidence>
<feature type="non-terminal residue" evidence="1">
    <location>
        <position position="1"/>
    </location>
</feature>
<dbReference type="Gene3D" id="3.30.420.10">
    <property type="entry name" value="Ribonuclease H-like superfamily/Ribonuclease H"/>
    <property type="match status" value="1"/>
</dbReference>
<reference evidence="1" key="1">
    <citation type="journal article" date="2023" name="PhytoFront">
        <title>Draft Genome Resources of Seven Strains of Tilletia horrida, Causal Agent of Kernel Smut of Rice.</title>
        <authorList>
            <person name="Khanal S."/>
            <person name="Antony Babu S."/>
            <person name="Zhou X.G."/>
        </authorList>
    </citation>
    <scope>NUCLEOTIDE SEQUENCE</scope>
    <source>
        <strain evidence="1">TX6</strain>
    </source>
</reference>
<dbReference type="EMBL" id="JAPDMZ010000455">
    <property type="protein sequence ID" value="KAK0542764.1"/>
    <property type="molecule type" value="Genomic_DNA"/>
</dbReference>
<proteinExistence type="predicted"/>
<protein>
    <recommendedName>
        <fullName evidence="3">Transposase Tc1-like domain-containing protein</fullName>
    </recommendedName>
</protein>
<name>A0AAN6GL00_9BASI</name>
<keyword evidence="2" id="KW-1185">Reference proteome</keyword>
<gene>
    <name evidence="1" type="ORF">OC846_006643</name>
</gene>
<comment type="caution">
    <text evidence="1">The sequence shown here is derived from an EMBL/GenBank/DDBJ whole genome shotgun (WGS) entry which is preliminary data.</text>
</comment>
<evidence type="ECO:0008006" key="3">
    <source>
        <dbReference type="Google" id="ProtNLM"/>
    </source>
</evidence>
<dbReference type="Proteomes" id="UP001176517">
    <property type="component" value="Unassembled WGS sequence"/>
</dbReference>
<accession>A0AAN6GL00</accession>
<evidence type="ECO:0000313" key="2">
    <source>
        <dbReference type="Proteomes" id="UP001176517"/>
    </source>
</evidence>